<gene>
    <name evidence="1" type="ORF">Q604_UNBC12051G0001</name>
</gene>
<protein>
    <submittedName>
        <fullName evidence="1">Spermidine/putrescine ABC transporter,substrate-binding lipoprotein</fullName>
    </submittedName>
</protein>
<organism evidence="1">
    <name type="scientific">human gut metagenome</name>
    <dbReference type="NCBI Taxonomy" id="408170"/>
    <lineage>
        <taxon>unclassified sequences</taxon>
        <taxon>metagenomes</taxon>
        <taxon>organismal metagenomes</taxon>
    </lineage>
</organism>
<dbReference type="EMBL" id="AZMM01012051">
    <property type="protein sequence ID" value="ETJ33490.1"/>
    <property type="molecule type" value="Genomic_DNA"/>
</dbReference>
<accession>W1XVJ6</accession>
<name>W1XVJ6_9ZZZZ</name>
<evidence type="ECO:0000313" key="1">
    <source>
        <dbReference type="EMBL" id="ETJ33490.1"/>
    </source>
</evidence>
<comment type="caution">
    <text evidence="1">The sequence shown here is derived from an EMBL/GenBank/DDBJ whole genome shotgun (WGS) entry which is preliminary data.</text>
</comment>
<dbReference type="AlphaFoldDB" id="W1XVJ6"/>
<sequence length="42" mass="5109">AVKDNPNAYMPEELLEKCESYDYLGDKLKLYEEAWTEFKDYR</sequence>
<feature type="non-terminal residue" evidence="1">
    <location>
        <position position="1"/>
    </location>
</feature>
<keyword evidence="1" id="KW-0449">Lipoprotein</keyword>
<proteinExistence type="predicted"/>
<reference evidence="1" key="1">
    <citation type="submission" date="2013-12" db="EMBL/GenBank/DDBJ databases">
        <title>A Varibaculum cambriense genome reconstructed from a premature infant gut community with otherwise low bacterial novelty that shifts toward anaerobic metabolism during the third week of life.</title>
        <authorList>
            <person name="Brown C.T."/>
            <person name="Sharon I."/>
            <person name="Thomas B.C."/>
            <person name="Castelle C.J."/>
            <person name="Morowitz M.J."/>
            <person name="Banfield J.F."/>
        </authorList>
    </citation>
    <scope>NUCLEOTIDE SEQUENCE</scope>
</reference>